<dbReference type="OrthoDB" id="2404539at2759"/>
<accession>A0A9N8VQJ0</accession>
<gene>
    <name evidence="1" type="ORF">DERYTH_LOCUS902</name>
</gene>
<dbReference type="AlphaFoldDB" id="A0A9N8VQJ0"/>
<organism evidence="1 2">
    <name type="scientific">Dentiscutata erythropus</name>
    <dbReference type="NCBI Taxonomy" id="1348616"/>
    <lineage>
        <taxon>Eukaryota</taxon>
        <taxon>Fungi</taxon>
        <taxon>Fungi incertae sedis</taxon>
        <taxon>Mucoromycota</taxon>
        <taxon>Glomeromycotina</taxon>
        <taxon>Glomeromycetes</taxon>
        <taxon>Diversisporales</taxon>
        <taxon>Gigasporaceae</taxon>
        <taxon>Dentiscutata</taxon>
    </lineage>
</organism>
<protein>
    <submittedName>
        <fullName evidence="1">11988_t:CDS:1</fullName>
    </submittedName>
</protein>
<keyword evidence="2" id="KW-1185">Reference proteome</keyword>
<sequence length="186" mass="21549">MSFAKLGINTGLEIVYLETGRPNSTLAKQLHDHKKLVRMFKDSIDTTRKISKLQRIFNKTTKRELLAIFTINITGDALELYTMRKESGIYKYGLLERAPIPLRLTSHNDMYSLIHVFHENWLKVYNLNEISYGVLPYIAPELFQRKALTLRTAVACILFKILYDSEEVYSDHSMEETSTTVSTPKR</sequence>
<dbReference type="Proteomes" id="UP000789405">
    <property type="component" value="Unassembled WGS sequence"/>
</dbReference>
<name>A0A9N8VQJ0_9GLOM</name>
<proteinExistence type="predicted"/>
<comment type="caution">
    <text evidence="1">The sequence shown here is derived from an EMBL/GenBank/DDBJ whole genome shotgun (WGS) entry which is preliminary data.</text>
</comment>
<reference evidence="1" key="1">
    <citation type="submission" date="2021-06" db="EMBL/GenBank/DDBJ databases">
        <authorList>
            <person name="Kallberg Y."/>
            <person name="Tangrot J."/>
            <person name="Rosling A."/>
        </authorList>
    </citation>
    <scope>NUCLEOTIDE SEQUENCE</scope>
    <source>
        <strain evidence="1">MA453B</strain>
    </source>
</reference>
<evidence type="ECO:0000313" key="1">
    <source>
        <dbReference type="EMBL" id="CAG8458771.1"/>
    </source>
</evidence>
<dbReference type="EMBL" id="CAJVPY010000221">
    <property type="protein sequence ID" value="CAG8458771.1"/>
    <property type="molecule type" value="Genomic_DNA"/>
</dbReference>
<evidence type="ECO:0000313" key="2">
    <source>
        <dbReference type="Proteomes" id="UP000789405"/>
    </source>
</evidence>